<organism evidence="4 5">
    <name type="scientific">Novibacillus thermophilus</name>
    <dbReference type="NCBI Taxonomy" id="1471761"/>
    <lineage>
        <taxon>Bacteria</taxon>
        <taxon>Bacillati</taxon>
        <taxon>Bacillota</taxon>
        <taxon>Bacilli</taxon>
        <taxon>Bacillales</taxon>
        <taxon>Thermoactinomycetaceae</taxon>
        <taxon>Novibacillus</taxon>
    </lineage>
</organism>
<name>A0A1U9KAC1_9BACL</name>
<dbReference type="KEGG" id="ntr:B0W44_15760"/>
<protein>
    <recommendedName>
        <fullName evidence="6">Flp pilus assembly protein CpaB</fullName>
    </recommendedName>
</protein>
<dbReference type="OrthoDB" id="2875652at2"/>
<reference evidence="4 5" key="1">
    <citation type="journal article" date="2015" name="Int. J. Syst. Evol. Microbiol.">
        <title>Novibacillus thermophilus gen. nov., sp. nov., a Gram-staining-negative and moderately thermophilic member of the family Thermoactinomycetaceae.</title>
        <authorList>
            <person name="Yang G."/>
            <person name="Chen J."/>
            <person name="Zhou S."/>
        </authorList>
    </citation>
    <scope>NUCLEOTIDE SEQUENCE [LARGE SCALE GENOMIC DNA]</scope>
    <source>
        <strain evidence="4 5">SG-1</strain>
    </source>
</reference>
<accession>A0A1U9KAC1</accession>
<sequence length="267" mass="29747">MVKRILLASVLAVGVILLLYGATEFKVKAEIKPTEVIVAKVDIPPHTEITEDMLNTSVVVPREGIPPNAILDQEEIIGKYTQVDYGIPKNGYFYQGKVVTQEELLDAERMKLKDGQRLWTVKADIVESHAGNLVPGVLVDVWFTGKDPDSKKVINGKLFEDVLVVGAKDRRAQDIVKMNTTSSDEEENDSSTRKDLYASVIQLALSDEQIGIIQKASQIGELTYIPQSGPIVSILDEEKDEEEEVDSGLKDKPSEEQQEILEWIEQQ</sequence>
<feature type="domain" description="SAF" evidence="2">
    <location>
        <begin position="35"/>
        <end position="83"/>
    </location>
</feature>
<proteinExistence type="predicted"/>
<gene>
    <name evidence="4" type="ORF">B0W44_15760</name>
</gene>
<dbReference type="STRING" id="1471761.B0W44_15760"/>
<evidence type="ECO:0000259" key="2">
    <source>
        <dbReference type="Pfam" id="PF08666"/>
    </source>
</evidence>
<keyword evidence="5" id="KW-1185">Reference proteome</keyword>
<dbReference type="EMBL" id="CP019699">
    <property type="protein sequence ID" value="AQS56984.1"/>
    <property type="molecule type" value="Genomic_DNA"/>
</dbReference>
<dbReference type="Pfam" id="PF16976">
    <property type="entry name" value="RcpC"/>
    <property type="match status" value="1"/>
</dbReference>
<feature type="domain" description="Flp pilus assembly protein RcpC/CpaB" evidence="3">
    <location>
        <begin position="111"/>
        <end position="223"/>
    </location>
</feature>
<dbReference type="CDD" id="cd11614">
    <property type="entry name" value="SAF_CpaB_FlgA_like"/>
    <property type="match status" value="1"/>
</dbReference>
<evidence type="ECO:0008006" key="6">
    <source>
        <dbReference type="Google" id="ProtNLM"/>
    </source>
</evidence>
<evidence type="ECO:0000313" key="5">
    <source>
        <dbReference type="Proteomes" id="UP000188603"/>
    </source>
</evidence>
<dbReference type="InterPro" id="IPR031571">
    <property type="entry name" value="RcpC_dom"/>
</dbReference>
<dbReference type="RefSeq" id="WP_077720851.1">
    <property type="nucleotide sequence ID" value="NZ_CP019699.1"/>
</dbReference>
<evidence type="ECO:0000256" key="1">
    <source>
        <dbReference type="SAM" id="MobiDB-lite"/>
    </source>
</evidence>
<evidence type="ECO:0000259" key="3">
    <source>
        <dbReference type="Pfam" id="PF16976"/>
    </source>
</evidence>
<dbReference type="Pfam" id="PF08666">
    <property type="entry name" value="SAF"/>
    <property type="match status" value="1"/>
</dbReference>
<dbReference type="AlphaFoldDB" id="A0A1U9KAC1"/>
<evidence type="ECO:0000313" key="4">
    <source>
        <dbReference type="EMBL" id="AQS56984.1"/>
    </source>
</evidence>
<dbReference type="InterPro" id="IPR013974">
    <property type="entry name" value="SAF"/>
</dbReference>
<dbReference type="Proteomes" id="UP000188603">
    <property type="component" value="Chromosome"/>
</dbReference>
<dbReference type="Gene3D" id="3.90.1210.10">
    <property type="entry name" value="Antifreeze-like/N-acetylneuraminic acid synthase C-terminal domain"/>
    <property type="match status" value="1"/>
</dbReference>
<feature type="region of interest" description="Disordered" evidence="1">
    <location>
        <begin position="238"/>
        <end position="258"/>
    </location>
</feature>